<dbReference type="EMBL" id="BMVP01000024">
    <property type="protein sequence ID" value="GHB83790.1"/>
    <property type="molecule type" value="Genomic_DNA"/>
</dbReference>
<accession>A0ABQ3F2I1</accession>
<keyword evidence="2" id="KW-1185">Reference proteome</keyword>
<organism evidence="1 2">
    <name type="scientific">Streptomyces cirratus</name>
    <dbReference type="NCBI Taxonomy" id="68187"/>
    <lineage>
        <taxon>Bacteria</taxon>
        <taxon>Bacillati</taxon>
        <taxon>Actinomycetota</taxon>
        <taxon>Actinomycetes</taxon>
        <taxon>Kitasatosporales</taxon>
        <taxon>Streptomycetaceae</taxon>
        <taxon>Streptomyces</taxon>
    </lineage>
</organism>
<reference evidence="2" key="1">
    <citation type="journal article" date="2019" name="Int. J. Syst. Evol. Microbiol.">
        <title>The Global Catalogue of Microorganisms (GCM) 10K type strain sequencing project: providing services to taxonomists for standard genome sequencing and annotation.</title>
        <authorList>
            <consortium name="The Broad Institute Genomics Platform"/>
            <consortium name="The Broad Institute Genome Sequencing Center for Infectious Disease"/>
            <person name="Wu L."/>
            <person name="Ma J."/>
        </authorList>
    </citation>
    <scope>NUCLEOTIDE SEQUENCE [LARGE SCALE GENOMIC DNA]</scope>
    <source>
        <strain evidence="2">JCM 4738</strain>
    </source>
</reference>
<proteinExistence type="predicted"/>
<evidence type="ECO:0000313" key="2">
    <source>
        <dbReference type="Proteomes" id="UP000642673"/>
    </source>
</evidence>
<dbReference type="Proteomes" id="UP000642673">
    <property type="component" value="Unassembled WGS sequence"/>
</dbReference>
<comment type="caution">
    <text evidence="1">The sequence shown here is derived from an EMBL/GenBank/DDBJ whole genome shotgun (WGS) entry which is preliminary data.</text>
</comment>
<gene>
    <name evidence="1" type="ORF">GCM10010347_63350</name>
</gene>
<name>A0ABQ3F2I1_9ACTN</name>
<sequence length="70" mass="7298">MAGSGESGSLVGLITAKRGTVEDEPSPGTIHAHVPLDGLLPMESEVKHRLGGQPFTLTQESRSHRPVPGS</sequence>
<protein>
    <submittedName>
        <fullName evidence="1">Uncharacterized protein</fullName>
    </submittedName>
</protein>
<evidence type="ECO:0000313" key="1">
    <source>
        <dbReference type="EMBL" id="GHB83790.1"/>
    </source>
</evidence>